<feature type="transmembrane region" description="Helical" evidence="8">
    <location>
        <begin position="203"/>
        <end position="225"/>
    </location>
</feature>
<dbReference type="RefSeq" id="WP_141449871.1">
    <property type="nucleotide sequence ID" value="NZ_CP041217.1"/>
</dbReference>
<sequence>MNKKSIRYRPQRAIVPIGLSLGLLWAIFTFLVYPNLSLIHTTMMPQGLFDPKPILNIVASDRAMGSLGNSLLLGGSLTVTVAVLGLFQILVLDYFHIKGSRWLAIAYHSPLICNGMVLVMAYNFLYGSKGFVTALVPGLPTSWFQGFWAVLIELTFAGTSTYILFVRNSLRSIDNQTIEAARNIGAGKLKVLTKIVLPCLKPALLAASIIAFIGGISALATPQILGGPHFETINTLIYSFSQTLTTRNYAAVLAIFLGCITVVALLISIRIEKKGQYLSVSKVKTNLVKQTIRSPRVRIAVTVAAHLIAVVQIAPLLAVIGFSFMPVTDLYAGVFDPSHFSLDHYQAVFESVAGIQPLFTSIGYAAAASLVIVLLMLWIGRLITKQSNRWTEGIEFALQIPWFLPSTLIALGLLMTFNRSNPLVGGTVLTGTVYLLGIGYLILVTPFTLRMIKAAYAGMDGTLEEAAKNLGASAWSLYWKVLFPILLPLVLSVFLLNFIGLLAEYDLSVFLFHPFYQPLGVVLHAATSPEADPQAQMLSFVYSVLIMLVSTAAILFVYRQQR</sequence>
<dbReference type="AlphaFoldDB" id="A0A4Y6V1U2"/>
<dbReference type="PANTHER" id="PTHR43357:SF4">
    <property type="entry name" value="INNER MEMBRANE ABC TRANSPORTER PERMEASE PROTEIN YDCV"/>
    <property type="match status" value="1"/>
</dbReference>
<dbReference type="InterPro" id="IPR000515">
    <property type="entry name" value="MetI-like"/>
</dbReference>
<keyword evidence="5 8" id="KW-0812">Transmembrane</keyword>
<feature type="transmembrane region" description="Helical" evidence="8">
    <location>
        <begin position="249"/>
        <end position="269"/>
    </location>
</feature>
<reference evidence="10 11" key="1">
    <citation type="submission" date="2019-06" db="EMBL/GenBank/DDBJ databases">
        <title>Saccharibacillus brassicae sp. nov., an endophytic bacterium isolated from Chinese cabbage seeds (Brassica pekinensis).</title>
        <authorList>
            <person name="Jiang L."/>
            <person name="Lee J."/>
            <person name="Kim S.W."/>
        </authorList>
    </citation>
    <scope>NUCLEOTIDE SEQUENCE [LARGE SCALE GENOMIC DNA]</scope>
    <source>
        <strain evidence="11">KCTC 43072 / ATSA2</strain>
    </source>
</reference>
<gene>
    <name evidence="10" type="ORF">FFV09_22170</name>
</gene>
<keyword evidence="2 8" id="KW-0813">Transport</keyword>
<keyword evidence="6 8" id="KW-1133">Transmembrane helix</keyword>
<evidence type="ECO:0000256" key="5">
    <source>
        <dbReference type="ARBA" id="ARBA00022692"/>
    </source>
</evidence>
<evidence type="ECO:0000256" key="2">
    <source>
        <dbReference type="ARBA" id="ARBA00022448"/>
    </source>
</evidence>
<dbReference type="InterPro" id="IPR035906">
    <property type="entry name" value="MetI-like_sf"/>
</dbReference>
<feature type="transmembrane region" description="Helical" evidence="8">
    <location>
        <begin position="146"/>
        <end position="166"/>
    </location>
</feature>
<comment type="similarity">
    <text evidence="8">Belongs to the binding-protein-dependent transport system permease family.</text>
</comment>
<dbReference type="OrthoDB" id="9776648at2"/>
<proteinExistence type="inferred from homology"/>
<evidence type="ECO:0000256" key="1">
    <source>
        <dbReference type="ARBA" id="ARBA00004429"/>
    </source>
</evidence>
<feature type="transmembrane region" description="Helical" evidence="8">
    <location>
        <begin position="396"/>
        <end position="417"/>
    </location>
</feature>
<evidence type="ECO:0000256" key="4">
    <source>
        <dbReference type="ARBA" id="ARBA00022519"/>
    </source>
</evidence>
<feature type="transmembrane region" description="Helical" evidence="8">
    <location>
        <begin position="12"/>
        <end position="33"/>
    </location>
</feature>
<feature type="transmembrane region" description="Helical" evidence="8">
    <location>
        <begin position="71"/>
        <end position="92"/>
    </location>
</feature>
<accession>A0A4Y6V1U2</accession>
<dbReference type="Gene3D" id="1.10.3720.10">
    <property type="entry name" value="MetI-like"/>
    <property type="match status" value="2"/>
</dbReference>
<feature type="transmembrane region" description="Helical" evidence="8">
    <location>
        <begin position="104"/>
        <end position="126"/>
    </location>
</feature>
<dbReference type="GO" id="GO:0005886">
    <property type="term" value="C:plasma membrane"/>
    <property type="evidence" value="ECO:0007669"/>
    <property type="project" value="UniProtKB-SubCell"/>
</dbReference>
<dbReference type="GO" id="GO:0055085">
    <property type="term" value="P:transmembrane transport"/>
    <property type="evidence" value="ECO:0007669"/>
    <property type="project" value="InterPro"/>
</dbReference>
<keyword evidence="4" id="KW-0997">Cell inner membrane</keyword>
<evidence type="ECO:0000256" key="7">
    <source>
        <dbReference type="ARBA" id="ARBA00023136"/>
    </source>
</evidence>
<feature type="transmembrane region" description="Helical" evidence="8">
    <location>
        <begin position="477"/>
        <end position="503"/>
    </location>
</feature>
<feature type="transmembrane region" description="Helical" evidence="8">
    <location>
        <begin position="362"/>
        <end position="384"/>
    </location>
</feature>
<organism evidence="10 11">
    <name type="scientific">Saccharibacillus brassicae</name>
    <dbReference type="NCBI Taxonomy" id="2583377"/>
    <lineage>
        <taxon>Bacteria</taxon>
        <taxon>Bacillati</taxon>
        <taxon>Bacillota</taxon>
        <taxon>Bacilli</taxon>
        <taxon>Bacillales</taxon>
        <taxon>Paenibacillaceae</taxon>
        <taxon>Saccharibacillus</taxon>
    </lineage>
</organism>
<feature type="transmembrane region" description="Helical" evidence="8">
    <location>
        <begin position="299"/>
        <end position="325"/>
    </location>
</feature>
<evidence type="ECO:0000256" key="8">
    <source>
        <dbReference type="RuleBase" id="RU363032"/>
    </source>
</evidence>
<keyword evidence="7 8" id="KW-0472">Membrane</keyword>
<comment type="subcellular location">
    <subcellularLocation>
        <location evidence="1">Cell inner membrane</location>
        <topology evidence="1">Multi-pass membrane protein</topology>
    </subcellularLocation>
    <subcellularLocation>
        <location evidence="8">Cell membrane</location>
        <topology evidence="8">Multi-pass membrane protein</topology>
    </subcellularLocation>
</comment>
<name>A0A4Y6V1U2_SACBS</name>
<evidence type="ECO:0000259" key="9">
    <source>
        <dbReference type="PROSITE" id="PS50928"/>
    </source>
</evidence>
<evidence type="ECO:0000313" key="10">
    <source>
        <dbReference type="EMBL" id="QDH23334.1"/>
    </source>
</evidence>
<dbReference type="Proteomes" id="UP000316968">
    <property type="component" value="Chromosome"/>
</dbReference>
<evidence type="ECO:0000256" key="3">
    <source>
        <dbReference type="ARBA" id="ARBA00022475"/>
    </source>
</evidence>
<dbReference type="EMBL" id="CP041217">
    <property type="protein sequence ID" value="QDH23334.1"/>
    <property type="molecule type" value="Genomic_DNA"/>
</dbReference>
<protein>
    <submittedName>
        <fullName evidence="10">Iron ABC transporter permease</fullName>
    </submittedName>
</protein>
<feature type="transmembrane region" description="Helical" evidence="8">
    <location>
        <begin position="423"/>
        <end position="443"/>
    </location>
</feature>
<dbReference type="SUPFAM" id="SSF161098">
    <property type="entry name" value="MetI-like"/>
    <property type="match status" value="2"/>
</dbReference>
<feature type="domain" description="ABC transmembrane type-1" evidence="9">
    <location>
        <begin position="358"/>
        <end position="557"/>
    </location>
</feature>
<evidence type="ECO:0000313" key="11">
    <source>
        <dbReference type="Proteomes" id="UP000316968"/>
    </source>
</evidence>
<dbReference type="PANTHER" id="PTHR43357">
    <property type="entry name" value="INNER MEMBRANE ABC TRANSPORTER PERMEASE PROTEIN YDCV"/>
    <property type="match status" value="1"/>
</dbReference>
<dbReference type="PROSITE" id="PS50928">
    <property type="entry name" value="ABC_TM1"/>
    <property type="match status" value="2"/>
</dbReference>
<evidence type="ECO:0000256" key="6">
    <source>
        <dbReference type="ARBA" id="ARBA00022989"/>
    </source>
</evidence>
<dbReference type="KEGG" id="saca:FFV09_22170"/>
<keyword evidence="11" id="KW-1185">Reference proteome</keyword>
<dbReference type="Pfam" id="PF00528">
    <property type="entry name" value="BPD_transp_1"/>
    <property type="match status" value="2"/>
</dbReference>
<feature type="domain" description="ABC transmembrane type-1" evidence="9">
    <location>
        <begin position="67"/>
        <end position="268"/>
    </location>
</feature>
<feature type="transmembrane region" description="Helical" evidence="8">
    <location>
        <begin position="537"/>
        <end position="558"/>
    </location>
</feature>
<keyword evidence="3" id="KW-1003">Cell membrane</keyword>
<dbReference type="CDD" id="cd06261">
    <property type="entry name" value="TM_PBP2"/>
    <property type="match status" value="2"/>
</dbReference>